<name>A0A5E4ARD6_MARMO</name>
<dbReference type="Proteomes" id="UP000335636">
    <property type="component" value="Unassembled WGS sequence"/>
</dbReference>
<reference evidence="2" key="1">
    <citation type="submission" date="2019-04" db="EMBL/GenBank/DDBJ databases">
        <authorList>
            <person name="Alioto T."/>
            <person name="Alioto T."/>
        </authorList>
    </citation>
    <scope>NUCLEOTIDE SEQUENCE [LARGE SCALE GENOMIC DNA]</scope>
</reference>
<comment type="caution">
    <text evidence="2">The sequence shown here is derived from an EMBL/GenBank/DDBJ whole genome shotgun (WGS) entry which is preliminary data.</text>
</comment>
<dbReference type="EMBL" id="CABDUW010000133">
    <property type="protein sequence ID" value="VTJ59967.1"/>
    <property type="molecule type" value="Genomic_DNA"/>
</dbReference>
<evidence type="ECO:0000256" key="1">
    <source>
        <dbReference type="SAM" id="MobiDB-lite"/>
    </source>
</evidence>
<protein>
    <submittedName>
        <fullName evidence="2">Uncharacterized protein</fullName>
    </submittedName>
</protein>
<feature type="region of interest" description="Disordered" evidence="1">
    <location>
        <begin position="33"/>
        <end position="83"/>
    </location>
</feature>
<evidence type="ECO:0000313" key="2">
    <source>
        <dbReference type="EMBL" id="VTJ59967.1"/>
    </source>
</evidence>
<proteinExistence type="predicted"/>
<keyword evidence="3" id="KW-1185">Reference proteome</keyword>
<organism evidence="2 3">
    <name type="scientific">Marmota monax</name>
    <name type="common">Woodchuck</name>
    <dbReference type="NCBI Taxonomy" id="9995"/>
    <lineage>
        <taxon>Eukaryota</taxon>
        <taxon>Metazoa</taxon>
        <taxon>Chordata</taxon>
        <taxon>Craniata</taxon>
        <taxon>Vertebrata</taxon>
        <taxon>Euteleostomi</taxon>
        <taxon>Mammalia</taxon>
        <taxon>Eutheria</taxon>
        <taxon>Euarchontoglires</taxon>
        <taxon>Glires</taxon>
        <taxon>Rodentia</taxon>
        <taxon>Sciuromorpha</taxon>
        <taxon>Sciuridae</taxon>
        <taxon>Xerinae</taxon>
        <taxon>Marmotini</taxon>
        <taxon>Marmota</taxon>
    </lineage>
</organism>
<accession>A0A5E4ARD6</accession>
<evidence type="ECO:0000313" key="3">
    <source>
        <dbReference type="Proteomes" id="UP000335636"/>
    </source>
</evidence>
<dbReference type="AlphaFoldDB" id="A0A5E4ARD6"/>
<feature type="non-terminal residue" evidence="2">
    <location>
        <position position="114"/>
    </location>
</feature>
<sequence>MPARFRHGAAVRCFYWISDAGCFSHFPNASRALDPSSLPGSRSPAQITPAATKLYPQSPPAGSDEPEVPAPTGGGQTRWRRPAAESCVMAASPHAFSSCLLTALAGCNLGSPWL</sequence>
<gene>
    <name evidence="2" type="ORF">MONAX_5E008800</name>
</gene>